<evidence type="ECO:0000313" key="2">
    <source>
        <dbReference type="Proteomes" id="UP001177260"/>
    </source>
</evidence>
<accession>A0ACC3BH11</accession>
<name>A0ACC3BH11_9EURO</name>
<protein>
    <submittedName>
        <fullName evidence="1">Uncharacterized protein</fullName>
    </submittedName>
</protein>
<dbReference type="EMBL" id="JAOPJF010000001">
    <property type="protein sequence ID" value="KAK1150226.1"/>
    <property type="molecule type" value="Genomic_DNA"/>
</dbReference>
<dbReference type="Proteomes" id="UP001177260">
    <property type="component" value="Unassembled WGS sequence"/>
</dbReference>
<organism evidence="1 2">
    <name type="scientific">Aspergillus melleus</name>
    <dbReference type="NCBI Taxonomy" id="138277"/>
    <lineage>
        <taxon>Eukaryota</taxon>
        <taxon>Fungi</taxon>
        <taxon>Dikarya</taxon>
        <taxon>Ascomycota</taxon>
        <taxon>Pezizomycotina</taxon>
        <taxon>Eurotiomycetes</taxon>
        <taxon>Eurotiomycetidae</taxon>
        <taxon>Eurotiales</taxon>
        <taxon>Aspergillaceae</taxon>
        <taxon>Aspergillus</taxon>
        <taxon>Aspergillus subgen. Circumdati</taxon>
    </lineage>
</organism>
<evidence type="ECO:0000313" key="1">
    <source>
        <dbReference type="EMBL" id="KAK1150226.1"/>
    </source>
</evidence>
<comment type="caution">
    <text evidence="1">The sequence shown here is derived from an EMBL/GenBank/DDBJ whole genome shotgun (WGS) entry which is preliminary data.</text>
</comment>
<proteinExistence type="predicted"/>
<keyword evidence="2" id="KW-1185">Reference proteome</keyword>
<sequence length="444" mass="48188">MPQPTILLVGTLDSKSPELHYTRRQIERLNACNVLILDVGRTQSSTSNTHTSNNNPNQSITFPQILTPATTTPLTTLPRAEYITTISHAAVTKTTELYRAGHIHGIIGIGGSCGTNIATSVMREALPVGFPKLMVSTMASGDVRRFVEGTDISMMYSVVDIAGTNTILNRILRNAAAAISGMVAGSWANSDEEEEEDEVTVQGKGAGKRKSKVKVGITMFGVTTPCVDRVREYLESAEQQQQSEYEIYVFHATGAGGKAMERLVKEKQLDAVIDMTTTEVVDELVGGVLSTGPSRLEAAAEAGIPQLVSVGACDMVNFGPREELPTKFADRRIYEHNPTVTIVRTTVEENRCVARWIADKLKRAKRPDRVRVLLPTGGVSLLDTPDQLFHDPAADEMLFSTLETELQGTGIAVVRDARAINDEDFAITAAQSFVQLIADTLQQA</sequence>
<gene>
    <name evidence="1" type="ORF">N8T08_000128</name>
</gene>
<reference evidence="1 2" key="1">
    <citation type="journal article" date="2023" name="ACS Omega">
        <title>Identification of the Neoaspergillic Acid Biosynthesis Gene Cluster by Establishing an In Vitro CRISPR-Ribonucleoprotein Genetic System in Aspergillus melleus.</title>
        <authorList>
            <person name="Yuan B."/>
            <person name="Grau M.F."/>
            <person name="Murata R.M."/>
            <person name="Torok T."/>
            <person name="Venkateswaran K."/>
            <person name="Stajich J.E."/>
            <person name="Wang C.C.C."/>
        </authorList>
    </citation>
    <scope>NUCLEOTIDE SEQUENCE [LARGE SCALE GENOMIC DNA]</scope>
    <source>
        <strain evidence="1 2">IMV 1140</strain>
    </source>
</reference>